<feature type="transmembrane region" description="Helical" evidence="1">
    <location>
        <begin position="187"/>
        <end position="209"/>
    </location>
</feature>
<comment type="caution">
    <text evidence="2">The sequence shown here is derived from an EMBL/GenBank/DDBJ whole genome shotgun (WGS) entry which is preliminary data.</text>
</comment>
<name>A0A1I6BT14_9BACI</name>
<organism evidence="2 3">
    <name type="scientific">Priestia endophytica DSM 13796</name>
    <dbReference type="NCBI Taxonomy" id="1121089"/>
    <lineage>
        <taxon>Bacteria</taxon>
        <taxon>Bacillati</taxon>
        <taxon>Bacillota</taxon>
        <taxon>Bacilli</taxon>
        <taxon>Bacillales</taxon>
        <taxon>Bacillaceae</taxon>
        <taxon>Priestia</taxon>
    </lineage>
</organism>
<keyword evidence="1" id="KW-1133">Transmembrane helix</keyword>
<dbReference type="Proteomes" id="UP000182762">
    <property type="component" value="Unassembled WGS sequence"/>
</dbReference>
<dbReference type="GeneID" id="93712718"/>
<feature type="transmembrane region" description="Helical" evidence="1">
    <location>
        <begin position="34"/>
        <end position="52"/>
    </location>
</feature>
<keyword evidence="1" id="KW-0472">Membrane</keyword>
<evidence type="ECO:0000256" key="1">
    <source>
        <dbReference type="SAM" id="Phobius"/>
    </source>
</evidence>
<evidence type="ECO:0000313" key="3">
    <source>
        <dbReference type="Proteomes" id="UP000182762"/>
    </source>
</evidence>
<dbReference type="InterPro" id="IPR021260">
    <property type="entry name" value="Amj"/>
</dbReference>
<dbReference type="Pfam" id="PF10997">
    <property type="entry name" value="Amj"/>
    <property type="match status" value="1"/>
</dbReference>
<evidence type="ECO:0008006" key="4">
    <source>
        <dbReference type="Google" id="ProtNLM"/>
    </source>
</evidence>
<sequence length="265" mass="28852">MIVVLIMVLTGVIHFVETSCYSIRFGGVKLKKIAVSLSIASAVLLIARTSNLSQSMLLGNMVDSVDEGMEGSIVLSFRLILLSASIGTLISIVAYPTMAKLSPLLIKRFEIEGSLMNLMTLTNIKKLRYVPSYIRKPRITVMQRLRIGGIPKRMMLTNIFVTSVYTTGVLSALYASILDPAHSATSIMSAGIINGVATILFTLCLDLHIALLTERALIEDTGSSAMTRTYIFLMISRLIGTLVSQIFFLPAAVLITYISKLIGVL</sequence>
<dbReference type="RefSeq" id="WP_082802481.1">
    <property type="nucleotide sequence ID" value="NZ_FOXX01000013.1"/>
</dbReference>
<keyword evidence="1" id="KW-0812">Transmembrane</keyword>
<dbReference type="EMBL" id="FOXX01000013">
    <property type="protein sequence ID" value="SFQ84060.1"/>
    <property type="molecule type" value="Genomic_DNA"/>
</dbReference>
<protein>
    <recommendedName>
        <fullName evidence="4">Lipid II flippase Amj</fullName>
    </recommendedName>
</protein>
<feature type="transmembrane region" description="Helical" evidence="1">
    <location>
        <begin position="230"/>
        <end position="258"/>
    </location>
</feature>
<feature type="transmembrane region" description="Helical" evidence="1">
    <location>
        <begin position="155"/>
        <end position="175"/>
    </location>
</feature>
<reference evidence="2 3" key="1">
    <citation type="submission" date="2016-10" db="EMBL/GenBank/DDBJ databases">
        <authorList>
            <person name="Varghese N."/>
            <person name="Submissions S."/>
        </authorList>
    </citation>
    <scope>NUCLEOTIDE SEQUENCE [LARGE SCALE GENOMIC DNA]</scope>
    <source>
        <strain evidence="2 3">DSM 13796</strain>
    </source>
</reference>
<gene>
    <name evidence="2" type="ORF">SAMN02745910_04153</name>
</gene>
<accession>A0A1I6BT14</accession>
<feature type="transmembrane region" description="Helical" evidence="1">
    <location>
        <begin position="73"/>
        <end position="95"/>
    </location>
</feature>
<evidence type="ECO:0000313" key="2">
    <source>
        <dbReference type="EMBL" id="SFQ84060.1"/>
    </source>
</evidence>
<proteinExistence type="predicted"/>
<keyword evidence="3" id="KW-1185">Reference proteome</keyword>